<dbReference type="AlphaFoldDB" id="A0A554VEP8"/>
<proteinExistence type="predicted"/>
<dbReference type="Proteomes" id="UP000318833">
    <property type="component" value="Unassembled WGS sequence"/>
</dbReference>
<keyword evidence="2" id="KW-1185">Reference proteome</keyword>
<name>A0A554VEP8_9FLAO</name>
<sequence length="725" mass="84745">MFALSFLQSYAQEKSVIYFDEEWNKTTKDKATYYRNIPLEIKDDKVLIKDYYISGQPQMIGWADKDNEDDFIGEVRWFYENGNVNIISNYHYGNLDGEHKEFYENGNKKFTVNYEGQLKEGEGKFFNKQGILTSSVMYKNDRPYEGTTNCFATYKEGKNIERKLYYENTTQLAYEKHTAKTIVTELYYRKNGKKIREVITDLELKTQDRFKGSYYPGSKCGYVVGMRHFQNIKNGKLEGEEEFYNLDGSVLYHGINRDNNPYDGTFYRKKRGVIHVTAYKKGIKTKEKILYNSKTIAIGTYVNGKKHSGTFISEAEIHGWVCSKISTLKEGKEEGKQVFKRLKNEELLAYYYAKNGVKDGESYDYDRDNDTAYILSYTKGIPTEGKLLKDNGDVLIYKEGKLDKRKVKVKTKGITFFEIYKNDQKIGVEYTVFEIDGQITQTGTYQNNQPYQGYFLRTISDVVVLLDYYEKGIRKYQYAISNIKENTELIDIPFKSIYKNNKIHTGAQYEMINDGIRIKILEKGKINAISIWVFAMHYANNLILKKTDEGMEIVEIQNPDLKIVVGKEFISLTYKEEIIDQRKRNTTNNFINKGIAFYLEKGVLKSDISWGFSSETLEKIQSKRHEWFRSDFVLDMYSGLPPKNTIESTFKKFSRGNLGRDNKRDYISHIFYDEVGQPAKGILIEEKKELFNAKLYLQNKVKESKKSLTIDLLKEQISIWHKKYN</sequence>
<accession>A0A554VEP8</accession>
<dbReference type="Gene3D" id="3.90.930.1">
    <property type="match status" value="1"/>
</dbReference>
<gene>
    <name evidence="1" type="ORF">FOF46_22270</name>
</gene>
<comment type="caution">
    <text evidence="1">The sequence shown here is derived from an EMBL/GenBank/DDBJ whole genome shotgun (WGS) entry which is preliminary data.</text>
</comment>
<dbReference type="Gene3D" id="2.20.110.10">
    <property type="entry name" value="Histone H3 K4-specific methyltransferase SET7/9 N-terminal domain"/>
    <property type="match status" value="1"/>
</dbReference>
<evidence type="ECO:0000313" key="2">
    <source>
        <dbReference type="Proteomes" id="UP000318833"/>
    </source>
</evidence>
<dbReference type="SUPFAM" id="SSF82185">
    <property type="entry name" value="Histone H3 K4-specific methyltransferase SET7/9 N-terminal domain"/>
    <property type="match status" value="3"/>
</dbReference>
<evidence type="ECO:0008006" key="3">
    <source>
        <dbReference type="Google" id="ProtNLM"/>
    </source>
</evidence>
<protein>
    <recommendedName>
        <fullName evidence="3">Toxin-antitoxin system YwqK family antitoxin</fullName>
    </recommendedName>
</protein>
<reference evidence="1 2" key="1">
    <citation type="submission" date="2019-07" db="EMBL/GenBank/DDBJ databases">
        <title>The draft genome sequence of Aquimarina algiphila M91.</title>
        <authorList>
            <person name="Meng X."/>
        </authorList>
    </citation>
    <scope>NUCLEOTIDE SEQUENCE [LARGE SCALE GENOMIC DNA]</scope>
    <source>
        <strain evidence="1 2">M91</strain>
    </source>
</reference>
<evidence type="ECO:0000313" key="1">
    <source>
        <dbReference type="EMBL" id="TSE05577.1"/>
    </source>
</evidence>
<dbReference type="OrthoDB" id="830908at2"/>
<dbReference type="EMBL" id="VLNR01000058">
    <property type="protein sequence ID" value="TSE05577.1"/>
    <property type="molecule type" value="Genomic_DNA"/>
</dbReference>
<organism evidence="1 2">
    <name type="scientific">Aquimarina algiphila</name>
    <dbReference type="NCBI Taxonomy" id="2047982"/>
    <lineage>
        <taxon>Bacteria</taxon>
        <taxon>Pseudomonadati</taxon>
        <taxon>Bacteroidota</taxon>
        <taxon>Flavobacteriia</taxon>
        <taxon>Flavobacteriales</taxon>
        <taxon>Flavobacteriaceae</taxon>
        <taxon>Aquimarina</taxon>
    </lineage>
</organism>
<dbReference type="RefSeq" id="WP_143917969.1">
    <property type="nucleotide sequence ID" value="NZ_CANMIK010000063.1"/>
</dbReference>